<evidence type="ECO:0000259" key="6">
    <source>
        <dbReference type="Pfam" id="PF08479"/>
    </source>
</evidence>
<evidence type="ECO:0000256" key="1">
    <source>
        <dbReference type="ARBA" id="ARBA00022452"/>
    </source>
</evidence>
<dbReference type="GeneID" id="97306014"/>
<feature type="signal peptide" evidence="4">
    <location>
        <begin position="1"/>
        <end position="22"/>
    </location>
</feature>
<keyword evidence="1" id="KW-1134">Transmembrane beta strand</keyword>
<dbReference type="InterPro" id="IPR005565">
    <property type="entry name" value="Hemolysn_activator_HlyB_C"/>
</dbReference>
<dbReference type="InterPro" id="IPR013686">
    <property type="entry name" value="Polypept-transport_assoc_ShlB"/>
</dbReference>
<protein>
    <submittedName>
        <fullName evidence="8">ShlB/FhaC/HecB family hemolysin secretion/activation protein</fullName>
    </submittedName>
</protein>
<dbReference type="PANTHER" id="PTHR34597">
    <property type="entry name" value="SLR1661 PROTEIN"/>
    <property type="match status" value="1"/>
</dbReference>
<comment type="caution">
    <text evidence="8">The sequence shown here is derived from an EMBL/GenBank/DDBJ whole genome shotgun (WGS) entry which is preliminary data.</text>
</comment>
<dbReference type="RefSeq" id="WP_134457312.1">
    <property type="nucleotide sequence ID" value="NZ_JBHMFL010000054.1"/>
</dbReference>
<evidence type="ECO:0000256" key="4">
    <source>
        <dbReference type="SAM" id="SignalP"/>
    </source>
</evidence>
<evidence type="ECO:0000256" key="2">
    <source>
        <dbReference type="ARBA" id="ARBA00022692"/>
    </source>
</evidence>
<evidence type="ECO:0000259" key="5">
    <source>
        <dbReference type="Pfam" id="PF03865"/>
    </source>
</evidence>
<dbReference type="InterPro" id="IPR027282">
    <property type="entry name" value="TPS"/>
</dbReference>
<dbReference type="GO" id="GO:0008320">
    <property type="term" value="F:protein transmembrane transporter activity"/>
    <property type="evidence" value="ECO:0007669"/>
    <property type="project" value="TreeGrafter"/>
</dbReference>
<feature type="chain" id="PRO_5021280275" evidence="4">
    <location>
        <begin position="23"/>
        <end position="570"/>
    </location>
</feature>
<dbReference type="Gene3D" id="3.10.20.310">
    <property type="entry name" value="membrane protein fhac"/>
    <property type="match status" value="1"/>
</dbReference>
<dbReference type="Pfam" id="PF03865">
    <property type="entry name" value="ShlB"/>
    <property type="match status" value="1"/>
</dbReference>
<dbReference type="InterPro" id="IPR035251">
    <property type="entry name" value="ShlB_POTRA"/>
</dbReference>
<feature type="domain" description="Polypeptide-transport-associated ShlB-type" evidence="6">
    <location>
        <begin position="87"/>
        <end position="152"/>
    </location>
</feature>
<name>A0A4Y8N7Q2_9BURK</name>
<dbReference type="PIRSF" id="PIRSF029745">
    <property type="entry name" value="FhaC"/>
    <property type="match status" value="1"/>
</dbReference>
<dbReference type="AlphaFoldDB" id="A0A4Y8N7Q2"/>
<reference evidence="8 9" key="1">
    <citation type="submission" date="2019-03" db="EMBL/GenBank/DDBJ databases">
        <title>Complete Genome Sequence of Paraburkholderia dipogonis ICMP 19430T, a Nitrogen-fixing Symbiont of the South African Invasive Legume Dipogon lignosus in New Zealand.</title>
        <authorList>
            <person name="De Meyer S.E."/>
        </authorList>
    </citation>
    <scope>NUCLEOTIDE SEQUENCE [LARGE SCALE GENOMIC DNA]</scope>
    <source>
        <strain evidence="8 9">ICMP 19430</strain>
    </source>
</reference>
<dbReference type="GO" id="GO:0098046">
    <property type="term" value="C:type V protein secretion system complex"/>
    <property type="evidence" value="ECO:0007669"/>
    <property type="project" value="TreeGrafter"/>
</dbReference>
<dbReference type="Pfam" id="PF17287">
    <property type="entry name" value="POTRA_3"/>
    <property type="match status" value="1"/>
</dbReference>
<sequence>MQHSKTALAAASLALYSLPSLAQGDASLINVLPGSDTLRAQQQRLEATATNGTLGNVLREDASREETADLAHLPAQSPCFEISKVRITNNPFRAIDHLVEVVEGQCVGADGLKIVQDSVANKLIEYGYVTTRVTVPEQSLSSGTLQLDVVPGRIGAIRSEGDTIGDVARALPSGQGAMLNQRAIDQALENIRRLPSQADARFDIAPGQAEGESDVVLHAGTGRRWHVMAGYDNAGQDATGKNELFGALSIDSPFHQYDQLQVSGLTNANFGAPGKGANQASASYSVPFGYAMLTLDAYRASYLQTQALPTAVAQFTGEQKGAGIRLSGIVQRGATSRTELRARFYRALNHNYVNDTWIGVQDRDVYGYEVGASHRHYFGRVQVDASLGWRDTLPGISRQPGYVVGDDTFNGREQLETASLAVQAPFRLANQPFSYQFVWNRQNARTRVTAPDYFTIGTRYAVRGFDQQATLAAESGWTVSNELDWYAPTSYGVQALYAGLDAGRVNGPTTRYLAGNTLVGMVAGVKGSLAPKNRLSAGVNYDVSVGWPLHKPNGFPSRSPTVLVQISTLI</sequence>
<feature type="domain" description="ShlB POTRA" evidence="7">
    <location>
        <begin position="153"/>
        <end position="206"/>
    </location>
</feature>
<dbReference type="GO" id="GO:0046819">
    <property type="term" value="P:protein secretion by the type V secretion system"/>
    <property type="evidence" value="ECO:0007669"/>
    <property type="project" value="TreeGrafter"/>
</dbReference>
<organism evidence="8 9">
    <name type="scientific">Paraburkholderia dipogonis</name>
    <dbReference type="NCBI Taxonomy" id="1211383"/>
    <lineage>
        <taxon>Bacteria</taxon>
        <taxon>Pseudomonadati</taxon>
        <taxon>Pseudomonadota</taxon>
        <taxon>Betaproteobacteria</taxon>
        <taxon>Burkholderiales</taxon>
        <taxon>Burkholderiaceae</taxon>
        <taxon>Paraburkholderia</taxon>
    </lineage>
</organism>
<dbReference type="PANTHER" id="PTHR34597:SF3">
    <property type="entry name" value="OUTER MEMBRANE TRANSPORTER CDIB"/>
    <property type="match status" value="1"/>
</dbReference>
<keyword evidence="4" id="KW-0732">Signal</keyword>
<evidence type="ECO:0000259" key="7">
    <source>
        <dbReference type="Pfam" id="PF17287"/>
    </source>
</evidence>
<feature type="domain" description="Haemolysin activator HlyB C-terminal" evidence="5">
    <location>
        <begin position="211"/>
        <end position="527"/>
    </location>
</feature>
<proteinExistence type="predicted"/>
<dbReference type="InterPro" id="IPR051544">
    <property type="entry name" value="TPS_OM_transporter"/>
</dbReference>
<dbReference type="EMBL" id="SNVI01000001">
    <property type="protein sequence ID" value="TFE45652.1"/>
    <property type="molecule type" value="Genomic_DNA"/>
</dbReference>
<dbReference type="Pfam" id="PF08479">
    <property type="entry name" value="POTRA_2"/>
    <property type="match status" value="1"/>
</dbReference>
<evidence type="ECO:0000313" key="8">
    <source>
        <dbReference type="EMBL" id="TFE45652.1"/>
    </source>
</evidence>
<evidence type="ECO:0000313" key="9">
    <source>
        <dbReference type="Proteomes" id="UP000297385"/>
    </source>
</evidence>
<keyword evidence="2" id="KW-0812">Transmembrane</keyword>
<accession>A0A4Y8N7Q2</accession>
<dbReference type="Proteomes" id="UP000297385">
    <property type="component" value="Unassembled WGS sequence"/>
</dbReference>
<keyword evidence="3" id="KW-0998">Cell outer membrane</keyword>
<gene>
    <name evidence="8" type="ORF">E2553_11845</name>
</gene>
<evidence type="ECO:0000256" key="3">
    <source>
        <dbReference type="ARBA" id="ARBA00023237"/>
    </source>
</evidence>
<keyword evidence="1" id="KW-0472">Membrane</keyword>
<dbReference type="Gene3D" id="2.40.160.50">
    <property type="entry name" value="membrane protein fhac: a member of the omp85/tpsb transporter family"/>
    <property type="match status" value="1"/>
</dbReference>